<keyword evidence="3" id="KW-0809">Transit peptide</keyword>
<dbReference type="OMA" id="LCVYAPN"/>
<dbReference type="GO" id="GO:0003729">
    <property type="term" value="F:mRNA binding"/>
    <property type="evidence" value="ECO:0007669"/>
    <property type="project" value="UniProtKB-ARBA"/>
</dbReference>
<comment type="similarity">
    <text evidence="1">Belongs to the PPR family. P subfamily.</text>
</comment>
<feature type="repeat" description="PPR" evidence="4">
    <location>
        <begin position="182"/>
        <end position="216"/>
    </location>
</feature>
<feature type="compositionally biased region" description="Basic and acidic residues" evidence="5">
    <location>
        <begin position="480"/>
        <end position="500"/>
    </location>
</feature>
<dbReference type="EMBL" id="NCVQ01000006">
    <property type="protein sequence ID" value="PWZ20722.1"/>
    <property type="molecule type" value="Genomic_DNA"/>
</dbReference>
<dbReference type="SMR" id="A0A3L6EI41"/>
<keyword evidence="2" id="KW-0677">Repeat</keyword>
<evidence type="ECO:0000256" key="3">
    <source>
        <dbReference type="ARBA" id="ARBA00022946"/>
    </source>
</evidence>
<feature type="region of interest" description="Disordered" evidence="5">
    <location>
        <begin position="479"/>
        <end position="500"/>
    </location>
</feature>
<dbReference type="PROSITE" id="PS51375">
    <property type="entry name" value="PPR"/>
    <property type="match status" value="1"/>
</dbReference>
<dbReference type="OrthoDB" id="429961at2759"/>
<comment type="caution">
    <text evidence="6">The sequence shown here is derived from an EMBL/GenBank/DDBJ whole genome shotgun (WGS) entry which is preliminary data.</text>
</comment>
<dbReference type="NCBIfam" id="TIGR00756">
    <property type="entry name" value="PPR"/>
    <property type="match status" value="1"/>
</dbReference>
<dbReference type="Pfam" id="PF13041">
    <property type="entry name" value="PPR_2"/>
    <property type="match status" value="1"/>
</dbReference>
<dbReference type="Gene3D" id="1.25.40.10">
    <property type="entry name" value="Tetratricopeptide repeat domain"/>
    <property type="match status" value="2"/>
</dbReference>
<evidence type="ECO:0000313" key="7">
    <source>
        <dbReference type="Proteomes" id="UP000251960"/>
    </source>
</evidence>
<dbReference type="FunFam" id="1.25.40.10:FF:000589">
    <property type="entry name" value="Pentatricopeptide repeat-containing protein"/>
    <property type="match status" value="1"/>
</dbReference>
<dbReference type="InterPro" id="IPR011990">
    <property type="entry name" value="TPR-like_helical_dom_sf"/>
</dbReference>
<evidence type="ECO:0000256" key="4">
    <source>
        <dbReference type="PROSITE-ProRule" id="PRU00708"/>
    </source>
</evidence>
<reference evidence="6 7" key="1">
    <citation type="journal article" date="2018" name="Nat. Genet.">
        <title>Extensive intraspecific gene order and gene structural variations between Mo17 and other maize genomes.</title>
        <authorList>
            <person name="Sun S."/>
            <person name="Zhou Y."/>
            <person name="Chen J."/>
            <person name="Shi J."/>
            <person name="Zhao H."/>
            <person name="Zhao H."/>
            <person name="Song W."/>
            <person name="Zhang M."/>
            <person name="Cui Y."/>
            <person name="Dong X."/>
            <person name="Liu H."/>
            <person name="Ma X."/>
            <person name="Jiao Y."/>
            <person name="Wang B."/>
            <person name="Wei X."/>
            <person name="Stein J.C."/>
            <person name="Glaubitz J.C."/>
            <person name="Lu F."/>
            <person name="Yu G."/>
            <person name="Liang C."/>
            <person name="Fengler K."/>
            <person name="Li B."/>
            <person name="Rafalski A."/>
            <person name="Schnable P.S."/>
            <person name="Ware D.H."/>
            <person name="Buckler E.S."/>
            <person name="Lai J."/>
        </authorList>
    </citation>
    <scope>NUCLEOTIDE SEQUENCE [LARGE SCALE GENOMIC DNA]</scope>
    <source>
        <strain evidence="7">cv. Missouri 17</strain>
        <tissue evidence="6">Seedling</tissue>
    </source>
</reference>
<dbReference type="PANTHER" id="PTHR45717:SF20">
    <property type="entry name" value="OS07G0598500 PROTEIN"/>
    <property type="match status" value="1"/>
</dbReference>
<evidence type="ECO:0000256" key="2">
    <source>
        <dbReference type="ARBA" id="ARBA00022737"/>
    </source>
</evidence>
<proteinExistence type="inferred from homology"/>
<feature type="region of interest" description="Disordered" evidence="5">
    <location>
        <begin position="16"/>
        <end position="46"/>
    </location>
</feature>
<accession>A0A3L6EI41</accession>
<dbReference type="InterPro" id="IPR002885">
    <property type="entry name" value="PPR_rpt"/>
</dbReference>
<dbReference type="ExpressionAtlas" id="A0A3L6EI41">
    <property type="expression patterns" value="baseline and differential"/>
</dbReference>
<dbReference type="AlphaFoldDB" id="A0A3L6EI41"/>
<dbReference type="KEGG" id="zma:100278278"/>
<evidence type="ECO:0000256" key="5">
    <source>
        <dbReference type="SAM" id="MobiDB-lite"/>
    </source>
</evidence>
<dbReference type="Pfam" id="PF01535">
    <property type="entry name" value="PPR"/>
    <property type="match status" value="2"/>
</dbReference>
<gene>
    <name evidence="6" type="primary">At4g21705</name>
    <name evidence="6" type="ORF">Zm00014a_002746</name>
</gene>
<protein>
    <submittedName>
        <fullName evidence="6">Pentatricopeptide repeat-containing protein</fullName>
    </submittedName>
</protein>
<name>A0A3L6EI41_MAIZE</name>
<evidence type="ECO:0000313" key="6">
    <source>
        <dbReference type="EMBL" id="PWZ20722.1"/>
    </source>
</evidence>
<dbReference type="PANTHER" id="PTHR45717">
    <property type="entry name" value="OS12G0527900 PROTEIN"/>
    <property type="match status" value="1"/>
</dbReference>
<dbReference type="FunFam" id="1.25.40.10:FF:002243">
    <property type="entry name" value="Pentatricopeptide repeat-containing protein mitochondrial"/>
    <property type="match status" value="1"/>
</dbReference>
<dbReference type="Proteomes" id="UP000251960">
    <property type="component" value="Chromosome 5"/>
</dbReference>
<sequence length="500" mass="56611">MASLFAPARRLLSLGRRRHRRGGQLPVPPSSRSNSAEERPPPARSLSLDSTLFPLGHPSTLLVPEIELWAARPRNLLRAVELQRIVKELRKRRRHRQALEVSEWMSLKGHVKFLPKDHAIHLDLIGQIHGVEAAETYFNNLSDKDKTEKPYGALLNCYTRELLVDKALAHFRNMKELGFVFSTLPYNDLMGLYTRIGQHERVPSVMAEMKSNGIVPDNFSYRICINSYGTRADFFGLENTLEEMECEPQIVVDWNTYAVVASNYIKGDLREKAYSALSKAEAKLDKQDPDAYRHLISLYGNLGDKSEAKRLWAVQMSNCKRYINRDYMNMLSVLVKLDEITEAEDLLKEWESSQNSFDFRVPNVLLTGYRQKALLDKAEMLLDGFLKKGKTPPSTSWGIVAIGYAEKGDVAKAYEMTKNALSVHAPNTGWIPRPSMLEMILKYLGDEGEVKDVEAFVSLLKAAVPVDSDMTEALSRARARAREERKAEEATEAPRGDVIA</sequence>
<evidence type="ECO:0000256" key="1">
    <source>
        <dbReference type="ARBA" id="ARBA00007626"/>
    </source>
</evidence>
<organism evidence="6 7">
    <name type="scientific">Zea mays</name>
    <name type="common">Maize</name>
    <dbReference type="NCBI Taxonomy" id="4577"/>
    <lineage>
        <taxon>Eukaryota</taxon>
        <taxon>Viridiplantae</taxon>
        <taxon>Streptophyta</taxon>
        <taxon>Embryophyta</taxon>
        <taxon>Tracheophyta</taxon>
        <taxon>Spermatophyta</taxon>
        <taxon>Magnoliopsida</taxon>
        <taxon>Liliopsida</taxon>
        <taxon>Poales</taxon>
        <taxon>Poaceae</taxon>
        <taxon>PACMAD clade</taxon>
        <taxon>Panicoideae</taxon>
        <taxon>Andropogonodae</taxon>
        <taxon>Andropogoneae</taxon>
        <taxon>Tripsacinae</taxon>
        <taxon>Zea</taxon>
    </lineage>
</organism>